<dbReference type="AlphaFoldDB" id="Q47Q10"/>
<name>Q47Q10_THEFY</name>
<gene>
    <name evidence="2" type="ordered locus">Tfu_1421</name>
</gene>
<evidence type="ECO:0000313" key="2">
    <source>
        <dbReference type="EMBL" id="AAZ55459.1"/>
    </source>
</evidence>
<feature type="compositionally biased region" description="Basic and acidic residues" evidence="1">
    <location>
        <begin position="15"/>
        <end position="26"/>
    </location>
</feature>
<reference evidence="2" key="1">
    <citation type="submission" date="2005-07" db="EMBL/GenBank/DDBJ databases">
        <title>Complete sequence of Thermobifida fusca YX.</title>
        <authorList>
            <consortium name="US DOE Joint Genome Institute"/>
            <person name="Copeland A."/>
            <person name="Lucas S."/>
            <person name="Lapidus A."/>
            <person name="Barry K."/>
            <person name="Detter J.C."/>
            <person name="Glavina T."/>
            <person name="Hammon N."/>
            <person name="Israni S."/>
            <person name="Pitluck S."/>
            <person name="Di Bartolo G."/>
            <person name="Chain P."/>
            <person name="Schmutz J."/>
            <person name="Larimer F."/>
            <person name="Land M."/>
            <person name="Lykidis A."/>
            <person name="Richardson P."/>
        </authorList>
    </citation>
    <scope>NUCLEOTIDE SEQUENCE</scope>
    <source>
        <strain evidence="2">YX</strain>
    </source>
</reference>
<dbReference type="EMBL" id="CP000088">
    <property type="protein sequence ID" value="AAZ55459.1"/>
    <property type="molecule type" value="Genomic_DNA"/>
</dbReference>
<accession>Q47Q10</accession>
<feature type="region of interest" description="Disordered" evidence="1">
    <location>
        <begin position="136"/>
        <end position="160"/>
    </location>
</feature>
<dbReference type="HOGENOM" id="CLU_1651345_0_0_11"/>
<dbReference type="KEGG" id="tfu:Tfu_1421"/>
<evidence type="ECO:0000256" key="1">
    <source>
        <dbReference type="SAM" id="MobiDB-lite"/>
    </source>
</evidence>
<proteinExistence type="predicted"/>
<dbReference type="STRING" id="269800.Tfu_1421"/>
<protein>
    <submittedName>
        <fullName evidence="2">Uncharacterized protein</fullName>
    </submittedName>
</protein>
<feature type="compositionally biased region" description="Basic and acidic residues" evidence="1">
    <location>
        <begin position="139"/>
        <end position="152"/>
    </location>
</feature>
<organism evidence="2">
    <name type="scientific">Thermobifida fusca (strain YX)</name>
    <dbReference type="NCBI Taxonomy" id="269800"/>
    <lineage>
        <taxon>Bacteria</taxon>
        <taxon>Bacillati</taxon>
        <taxon>Actinomycetota</taxon>
        <taxon>Actinomycetes</taxon>
        <taxon>Streptosporangiales</taxon>
        <taxon>Nocardiopsidaceae</taxon>
        <taxon>Thermobifida</taxon>
    </lineage>
</organism>
<feature type="region of interest" description="Disordered" evidence="1">
    <location>
        <begin position="1"/>
        <end position="58"/>
    </location>
</feature>
<sequence length="160" mass="16898">MGVRGISSGSLRRRAGTERCGGRAVDHVCTAQRENASSPDGWPSAGKPAQPADRGGVQPFRQLRGYPDVSTIAATVVGVATELPSWPPCLALAARGGQILPEEHADVAVLSRPATAPGAAQGQECTTAAVRHCAPRTVRPAERRARRTETTSRKFHRMSP</sequence>